<accession>A0A839TNF7</accession>
<dbReference type="InterPro" id="IPR013785">
    <property type="entry name" value="Aldolase_TIM"/>
</dbReference>
<dbReference type="RefSeq" id="WP_183582604.1">
    <property type="nucleotide sequence ID" value="NZ_JACHXJ010000002.1"/>
</dbReference>
<dbReference type="Gene3D" id="3.20.20.70">
    <property type="entry name" value="Aldolase class I"/>
    <property type="match status" value="1"/>
</dbReference>
<name>A0A839TNF7_9BACL</name>
<evidence type="ECO:0000313" key="1">
    <source>
        <dbReference type="EMBL" id="MBB3128434.1"/>
    </source>
</evidence>
<reference evidence="1 2" key="1">
    <citation type="submission" date="2020-08" db="EMBL/GenBank/DDBJ databases">
        <title>Genomic Encyclopedia of Type Strains, Phase III (KMG-III): the genomes of soil and plant-associated and newly described type strains.</title>
        <authorList>
            <person name="Whitman W."/>
        </authorList>
    </citation>
    <scope>NUCLEOTIDE SEQUENCE [LARGE SCALE GENOMIC DNA]</scope>
    <source>
        <strain evidence="1 2">CECT 5831</strain>
    </source>
</reference>
<gene>
    <name evidence="1" type="ORF">FHS19_003088</name>
</gene>
<dbReference type="Pfam" id="PF02065">
    <property type="entry name" value="Melibiase"/>
    <property type="match status" value="1"/>
</dbReference>
<proteinExistence type="predicted"/>
<evidence type="ECO:0000313" key="2">
    <source>
        <dbReference type="Proteomes" id="UP000517523"/>
    </source>
</evidence>
<dbReference type="Proteomes" id="UP000517523">
    <property type="component" value="Unassembled WGS sequence"/>
</dbReference>
<dbReference type="EMBL" id="JACHXJ010000002">
    <property type="protein sequence ID" value="MBB3128434.1"/>
    <property type="molecule type" value="Genomic_DNA"/>
</dbReference>
<sequence length="98" mass="11493">MVHYQLLQRIRDKYPEVYQANCSSGGLRIDLGLAQHTHDSFLSDPDITRHHLQLFWGASLMLHPSACFHFTWSQNIVHYESNVDKDPIKPDMPRYKLD</sequence>
<dbReference type="SUPFAM" id="SSF51445">
    <property type="entry name" value="(Trans)glycosidases"/>
    <property type="match status" value="1"/>
</dbReference>
<dbReference type="InterPro" id="IPR017853">
    <property type="entry name" value="GH"/>
</dbReference>
<protein>
    <submittedName>
        <fullName evidence="1">Alpha-galactosidase</fullName>
    </submittedName>
</protein>
<comment type="caution">
    <text evidence="1">The sequence shown here is derived from an EMBL/GenBank/DDBJ whole genome shotgun (WGS) entry which is preliminary data.</text>
</comment>
<dbReference type="AlphaFoldDB" id="A0A839TNF7"/>
<organism evidence="1 2">
    <name type="scientific">Paenibacillus rhizosphaerae</name>
    <dbReference type="NCBI Taxonomy" id="297318"/>
    <lineage>
        <taxon>Bacteria</taxon>
        <taxon>Bacillati</taxon>
        <taxon>Bacillota</taxon>
        <taxon>Bacilli</taxon>
        <taxon>Bacillales</taxon>
        <taxon>Paenibacillaceae</taxon>
        <taxon>Paenibacillus</taxon>
    </lineage>
</organism>